<dbReference type="PANTHER" id="PTHR33077:SF52">
    <property type="entry name" value="PROTEIN TIFY 11D"/>
    <property type="match status" value="1"/>
</dbReference>
<dbReference type="Gramene" id="ONK71117">
    <property type="protein sequence ID" value="ONK71117"/>
    <property type="gene ID" value="A4U43_C04F4890"/>
</dbReference>
<sequence length="124" mass="13715">MKSDVFAFPFGMVHFQMNLGHTPAVALSALSSRNLGWLRLRTRCSGQPEGVEGGAEEGVSDLPIARKASLHRFFEKRKDRINAKAPYQVNKVKDSSATPFTTPKEEENQPWLGLKPSLSSESGR</sequence>
<evidence type="ECO:0000256" key="1">
    <source>
        <dbReference type="SAM" id="MobiDB-lite"/>
    </source>
</evidence>
<reference evidence="4" key="1">
    <citation type="journal article" date="2017" name="Nat. Commun.">
        <title>The asparagus genome sheds light on the origin and evolution of a young Y chromosome.</title>
        <authorList>
            <person name="Harkess A."/>
            <person name="Zhou J."/>
            <person name="Xu C."/>
            <person name="Bowers J.E."/>
            <person name="Van der Hulst R."/>
            <person name="Ayyampalayam S."/>
            <person name="Mercati F."/>
            <person name="Riccardi P."/>
            <person name="McKain M.R."/>
            <person name="Kakrana A."/>
            <person name="Tang H."/>
            <person name="Ray J."/>
            <person name="Groenendijk J."/>
            <person name="Arikit S."/>
            <person name="Mathioni S.M."/>
            <person name="Nakano M."/>
            <person name="Shan H."/>
            <person name="Telgmann-Rauber A."/>
            <person name="Kanno A."/>
            <person name="Yue Z."/>
            <person name="Chen H."/>
            <person name="Li W."/>
            <person name="Chen Y."/>
            <person name="Xu X."/>
            <person name="Zhang Y."/>
            <person name="Luo S."/>
            <person name="Chen H."/>
            <person name="Gao J."/>
            <person name="Mao Z."/>
            <person name="Pires J.C."/>
            <person name="Luo M."/>
            <person name="Kudrna D."/>
            <person name="Wing R.A."/>
            <person name="Meyers B.C."/>
            <person name="Yi K."/>
            <person name="Kong H."/>
            <person name="Lavrijsen P."/>
            <person name="Sunseri F."/>
            <person name="Falavigna A."/>
            <person name="Ye Y."/>
            <person name="Leebens-Mack J.H."/>
            <person name="Chen G."/>
        </authorList>
    </citation>
    <scope>NUCLEOTIDE SEQUENCE [LARGE SCALE GENOMIC DNA]</scope>
    <source>
        <strain evidence="4">cv. DH0086</strain>
    </source>
</reference>
<dbReference type="GO" id="GO:0031347">
    <property type="term" value="P:regulation of defense response"/>
    <property type="evidence" value="ECO:0007669"/>
    <property type="project" value="TreeGrafter"/>
</dbReference>
<accession>A0A5P1F129</accession>
<dbReference type="InterPro" id="IPR006045">
    <property type="entry name" value="Cupin_1"/>
</dbReference>
<evidence type="ECO:0000259" key="2">
    <source>
        <dbReference type="Pfam" id="PF00190"/>
    </source>
</evidence>
<dbReference type="Gene3D" id="2.60.120.10">
    <property type="entry name" value="Jelly Rolls"/>
    <property type="match status" value="1"/>
</dbReference>
<dbReference type="SUPFAM" id="SSF51182">
    <property type="entry name" value="RmlC-like cupins"/>
    <property type="match status" value="1"/>
</dbReference>
<dbReference type="Pfam" id="PF00190">
    <property type="entry name" value="Cupin_1"/>
    <property type="match status" value="1"/>
</dbReference>
<dbReference type="GO" id="GO:0005634">
    <property type="term" value="C:nucleus"/>
    <property type="evidence" value="ECO:0007669"/>
    <property type="project" value="TreeGrafter"/>
</dbReference>
<name>A0A5P1F129_ASPOF</name>
<gene>
    <name evidence="3" type="ORF">A4U43_C04F4890</name>
</gene>
<dbReference type="AlphaFoldDB" id="A0A5P1F129"/>
<keyword evidence="4" id="KW-1185">Reference proteome</keyword>
<dbReference type="InterPro" id="IPR018467">
    <property type="entry name" value="CCT_CS"/>
</dbReference>
<evidence type="ECO:0000313" key="4">
    <source>
        <dbReference type="Proteomes" id="UP000243459"/>
    </source>
</evidence>
<feature type="domain" description="Cupin type-1" evidence="2">
    <location>
        <begin position="4"/>
        <end position="34"/>
    </location>
</feature>
<organism evidence="3 4">
    <name type="scientific">Asparagus officinalis</name>
    <name type="common">Garden asparagus</name>
    <dbReference type="NCBI Taxonomy" id="4686"/>
    <lineage>
        <taxon>Eukaryota</taxon>
        <taxon>Viridiplantae</taxon>
        <taxon>Streptophyta</taxon>
        <taxon>Embryophyta</taxon>
        <taxon>Tracheophyta</taxon>
        <taxon>Spermatophyta</taxon>
        <taxon>Magnoliopsida</taxon>
        <taxon>Liliopsida</taxon>
        <taxon>Asparagales</taxon>
        <taxon>Asparagaceae</taxon>
        <taxon>Asparagoideae</taxon>
        <taxon>Asparagus</taxon>
    </lineage>
</organism>
<dbReference type="Pfam" id="PF09425">
    <property type="entry name" value="Jas_motif"/>
    <property type="match status" value="1"/>
</dbReference>
<dbReference type="InterPro" id="IPR014710">
    <property type="entry name" value="RmlC-like_jellyroll"/>
</dbReference>
<dbReference type="InterPro" id="IPR011051">
    <property type="entry name" value="RmlC_Cupin_sf"/>
</dbReference>
<dbReference type="GO" id="GO:0009611">
    <property type="term" value="P:response to wounding"/>
    <property type="evidence" value="ECO:0007669"/>
    <property type="project" value="TreeGrafter"/>
</dbReference>
<dbReference type="Proteomes" id="UP000243459">
    <property type="component" value="Chromosome 4"/>
</dbReference>
<dbReference type="PANTHER" id="PTHR33077">
    <property type="entry name" value="PROTEIN TIFY 4A-RELATED-RELATED"/>
    <property type="match status" value="1"/>
</dbReference>
<feature type="region of interest" description="Disordered" evidence="1">
    <location>
        <begin position="85"/>
        <end position="124"/>
    </location>
</feature>
<protein>
    <recommendedName>
        <fullName evidence="2">Cupin type-1 domain-containing protein</fullName>
    </recommendedName>
</protein>
<proteinExistence type="predicted"/>
<dbReference type="EMBL" id="CM007384">
    <property type="protein sequence ID" value="ONK71117.1"/>
    <property type="molecule type" value="Genomic_DNA"/>
</dbReference>
<dbReference type="InterPro" id="IPR040390">
    <property type="entry name" value="TIFY/JAZ"/>
</dbReference>
<dbReference type="GO" id="GO:2000022">
    <property type="term" value="P:regulation of jasmonic acid mediated signaling pathway"/>
    <property type="evidence" value="ECO:0007669"/>
    <property type="project" value="TreeGrafter"/>
</dbReference>
<evidence type="ECO:0000313" key="3">
    <source>
        <dbReference type="EMBL" id="ONK71117.1"/>
    </source>
</evidence>